<sequence length="96" mass="10271">MSQDAIAAIVRESIIELNRQLPPESRLDPDAADVVLMGEGGGLDSLSLINLFVAVEERLEEQLDLSLSLVDASAEPEGAEAFHTLSGLIDWIVARG</sequence>
<dbReference type="OrthoDB" id="7065718at2"/>
<dbReference type="SUPFAM" id="SSF47336">
    <property type="entry name" value="ACP-like"/>
    <property type="match status" value="1"/>
</dbReference>
<reference evidence="1 2" key="1">
    <citation type="journal article" date="2016" name="BMC Genomics">
        <title>Combined genomic and structural analyses of a cultured magnetotactic bacterium reveals its niche adaptation to a dynamic environment.</title>
        <authorList>
            <person name="Araujo A.C."/>
            <person name="Morillo V."/>
            <person name="Cypriano J."/>
            <person name="Teixeira L.C."/>
            <person name="Leao P."/>
            <person name="Lyra S."/>
            <person name="Almeida L.G."/>
            <person name="Bazylinski D.A."/>
            <person name="Vasconcellos A.T."/>
            <person name="Abreu F."/>
            <person name="Lins U."/>
        </authorList>
    </citation>
    <scope>NUCLEOTIDE SEQUENCE [LARGE SCALE GENOMIC DNA]</scope>
    <source>
        <strain evidence="1 2">IT-1</strain>
    </source>
</reference>
<evidence type="ECO:0000313" key="1">
    <source>
        <dbReference type="EMBL" id="OSM06779.1"/>
    </source>
</evidence>
<evidence type="ECO:0008006" key="3">
    <source>
        <dbReference type="Google" id="ProtNLM"/>
    </source>
</evidence>
<evidence type="ECO:0000313" key="2">
    <source>
        <dbReference type="Proteomes" id="UP000194003"/>
    </source>
</evidence>
<dbReference type="Gene3D" id="1.10.1200.10">
    <property type="entry name" value="ACP-like"/>
    <property type="match status" value="1"/>
</dbReference>
<dbReference type="InterPro" id="IPR036736">
    <property type="entry name" value="ACP-like_sf"/>
</dbReference>
<dbReference type="STRING" id="1434232.MAIT1_00359"/>
<organism evidence="1 2">
    <name type="scientific">Magnetofaba australis IT-1</name>
    <dbReference type="NCBI Taxonomy" id="1434232"/>
    <lineage>
        <taxon>Bacteria</taxon>
        <taxon>Pseudomonadati</taxon>
        <taxon>Pseudomonadota</taxon>
        <taxon>Magnetococcia</taxon>
        <taxon>Magnetococcales</taxon>
        <taxon>Magnetococcaceae</taxon>
        <taxon>Magnetofaba</taxon>
    </lineage>
</organism>
<comment type="caution">
    <text evidence="1">The sequence shown here is derived from an EMBL/GenBank/DDBJ whole genome shotgun (WGS) entry which is preliminary data.</text>
</comment>
<keyword evidence="2" id="KW-1185">Reference proteome</keyword>
<dbReference type="EMBL" id="LVJN01000015">
    <property type="protein sequence ID" value="OSM06779.1"/>
    <property type="molecule type" value="Genomic_DNA"/>
</dbReference>
<dbReference type="Proteomes" id="UP000194003">
    <property type="component" value="Unassembled WGS sequence"/>
</dbReference>
<name>A0A1Y2K816_9PROT</name>
<protein>
    <recommendedName>
        <fullName evidence="3">Carrier domain-containing protein</fullName>
    </recommendedName>
</protein>
<accession>A0A1Y2K816</accession>
<dbReference type="AlphaFoldDB" id="A0A1Y2K816"/>
<gene>
    <name evidence="1" type="ORF">MAIT1_00359</name>
</gene>
<proteinExistence type="predicted"/>
<dbReference type="RefSeq" id="WP_085440459.1">
    <property type="nucleotide sequence ID" value="NZ_LVJN01000015.1"/>
</dbReference>